<sequence length="93" mass="10465">MSENNENTSDKSGQRTVEGRVVSNKMDKTVTVLVERQVKHALYGKYIRRSSKLHAHDADNSCNEGDVVRVVEIAPLSKTKNWRVVEIITRAAV</sequence>
<feature type="region of interest" description="Disordered" evidence="7">
    <location>
        <begin position="1"/>
        <end position="21"/>
    </location>
</feature>
<evidence type="ECO:0000256" key="6">
    <source>
        <dbReference type="HAMAP-Rule" id="MF_01345"/>
    </source>
</evidence>
<proteinExistence type="inferred from homology"/>
<organism evidence="8 9">
    <name type="scientific">Pseudoxanthomonas gei</name>
    <dbReference type="NCBI Taxonomy" id="1383030"/>
    <lineage>
        <taxon>Bacteria</taxon>
        <taxon>Pseudomonadati</taxon>
        <taxon>Pseudomonadota</taxon>
        <taxon>Gammaproteobacteria</taxon>
        <taxon>Lysobacterales</taxon>
        <taxon>Lysobacteraceae</taxon>
        <taxon>Pseudoxanthomonas</taxon>
    </lineage>
</organism>
<dbReference type="Proteomes" id="UP001429354">
    <property type="component" value="Unassembled WGS sequence"/>
</dbReference>
<evidence type="ECO:0000256" key="4">
    <source>
        <dbReference type="ARBA" id="ARBA00022980"/>
    </source>
</evidence>
<evidence type="ECO:0000313" key="9">
    <source>
        <dbReference type="Proteomes" id="UP001429354"/>
    </source>
</evidence>
<keyword evidence="2 6" id="KW-0699">rRNA-binding</keyword>
<comment type="subunit">
    <text evidence="6">Part of the 30S ribosomal subunit.</text>
</comment>
<dbReference type="HAMAP" id="MF_01345_B">
    <property type="entry name" value="Ribosomal_uS17_B"/>
    <property type="match status" value="1"/>
</dbReference>
<dbReference type="RefSeq" id="WP_162350126.1">
    <property type="nucleotide sequence ID" value="NZ_QOVG01000008.1"/>
</dbReference>
<dbReference type="NCBIfam" id="TIGR03635">
    <property type="entry name" value="uS17_bact"/>
    <property type="match status" value="1"/>
</dbReference>
<keyword evidence="4 6" id="KW-0689">Ribosomal protein</keyword>
<keyword evidence="5 6" id="KW-0687">Ribonucleoprotein</keyword>
<protein>
    <recommendedName>
        <fullName evidence="6">Small ribosomal subunit protein uS17</fullName>
    </recommendedName>
</protein>
<comment type="similarity">
    <text evidence="1 6">Belongs to the universal ribosomal protein uS17 family.</text>
</comment>
<dbReference type="PRINTS" id="PR00973">
    <property type="entry name" value="RIBOSOMALS17"/>
</dbReference>
<dbReference type="SUPFAM" id="SSF50249">
    <property type="entry name" value="Nucleic acid-binding proteins"/>
    <property type="match status" value="1"/>
</dbReference>
<evidence type="ECO:0000256" key="3">
    <source>
        <dbReference type="ARBA" id="ARBA00022884"/>
    </source>
</evidence>
<evidence type="ECO:0000313" key="8">
    <source>
        <dbReference type="EMBL" id="NDK39545.1"/>
    </source>
</evidence>
<evidence type="ECO:0000256" key="7">
    <source>
        <dbReference type="SAM" id="MobiDB-lite"/>
    </source>
</evidence>
<comment type="function">
    <text evidence="6">One of the primary rRNA binding proteins, it binds specifically to the 5'-end of 16S ribosomal RNA.</text>
</comment>
<dbReference type="CDD" id="cd00364">
    <property type="entry name" value="Ribosomal_uS17"/>
    <property type="match status" value="1"/>
</dbReference>
<reference evidence="8 9" key="1">
    <citation type="submission" date="2018-07" db="EMBL/GenBank/DDBJ databases">
        <title>Whole genome Sequencing of Pseudoxanthomonas gei KCTC 32298 (T).</title>
        <authorList>
            <person name="Kumar S."/>
            <person name="Bansal K."/>
            <person name="Kaur A."/>
            <person name="Patil P."/>
            <person name="Sharma S."/>
            <person name="Patil P.B."/>
        </authorList>
    </citation>
    <scope>NUCLEOTIDE SEQUENCE [LARGE SCALE GENOMIC DNA]</scope>
    <source>
        <strain evidence="8 9">KCTC 32298</strain>
    </source>
</reference>
<name>A0ABX0AD84_9GAMM</name>
<dbReference type="PANTHER" id="PTHR10744:SF1">
    <property type="entry name" value="SMALL RIBOSOMAL SUBUNIT PROTEIN US17M"/>
    <property type="match status" value="1"/>
</dbReference>
<dbReference type="PANTHER" id="PTHR10744">
    <property type="entry name" value="40S RIBOSOMAL PROTEIN S11 FAMILY MEMBER"/>
    <property type="match status" value="1"/>
</dbReference>
<dbReference type="GO" id="GO:0005840">
    <property type="term" value="C:ribosome"/>
    <property type="evidence" value="ECO:0007669"/>
    <property type="project" value="UniProtKB-KW"/>
</dbReference>
<dbReference type="InterPro" id="IPR000266">
    <property type="entry name" value="Ribosomal_uS17"/>
</dbReference>
<keyword evidence="9" id="KW-1185">Reference proteome</keyword>
<gene>
    <name evidence="6" type="primary">rpsQ</name>
    <name evidence="8" type="ORF">DT603_11900</name>
</gene>
<evidence type="ECO:0000256" key="5">
    <source>
        <dbReference type="ARBA" id="ARBA00023274"/>
    </source>
</evidence>
<evidence type="ECO:0000256" key="2">
    <source>
        <dbReference type="ARBA" id="ARBA00022730"/>
    </source>
</evidence>
<dbReference type="Pfam" id="PF00366">
    <property type="entry name" value="Ribosomal_S17"/>
    <property type="match status" value="1"/>
</dbReference>
<evidence type="ECO:0000256" key="1">
    <source>
        <dbReference type="ARBA" id="ARBA00010254"/>
    </source>
</evidence>
<accession>A0ABX0AD84</accession>
<dbReference type="NCBIfam" id="NF004123">
    <property type="entry name" value="PRK05610.1"/>
    <property type="match status" value="1"/>
</dbReference>
<comment type="caution">
    <text evidence="8">The sequence shown here is derived from an EMBL/GenBank/DDBJ whole genome shotgun (WGS) entry which is preliminary data.</text>
</comment>
<dbReference type="InterPro" id="IPR012340">
    <property type="entry name" value="NA-bd_OB-fold"/>
</dbReference>
<dbReference type="EMBL" id="QOVG01000008">
    <property type="protein sequence ID" value="NDK39545.1"/>
    <property type="molecule type" value="Genomic_DNA"/>
</dbReference>
<keyword evidence="3 6" id="KW-0694">RNA-binding</keyword>
<dbReference type="Gene3D" id="2.40.50.140">
    <property type="entry name" value="Nucleic acid-binding proteins"/>
    <property type="match status" value="1"/>
</dbReference>
<dbReference type="InterPro" id="IPR019984">
    <property type="entry name" value="Ribosomal_uS17_bact/chlr"/>
</dbReference>